<organism evidence="9 10">
    <name type="scientific">Digitaria exilis</name>
    <dbReference type="NCBI Taxonomy" id="1010633"/>
    <lineage>
        <taxon>Eukaryota</taxon>
        <taxon>Viridiplantae</taxon>
        <taxon>Streptophyta</taxon>
        <taxon>Embryophyta</taxon>
        <taxon>Tracheophyta</taxon>
        <taxon>Spermatophyta</taxon>
        <taxon>Magnoliopsida</taxon>
        <taxon>Liliopsida</taxon>
        <taxon>Poales</taxon>
        <taxon>Poaceae</taxon>
        <taxon>PACMAD clade</taxon>
        <taxon>Panicoideae</taxon>
        <taxon>Panicodae</taxon>
        <taxon>Paniceae</taxon>
        <taxon>Anthephorinae</taxon>
        <taxon>Digitaria</taxon>
    </lineage>
</organism>
<dbReference type="PANTHER" id="PTHR31818:SF12">
    <property type="entry name" value="O-FUCOSYLTRANSFERASE FAMILY PROTEIN"/>
    <property type="match status" value="1"/>
</dbReference>
<gene>
    <name evidence="9" type="ORF">HU200_011754</name>
</gene>
<dbReference type="PANTHER" id="PTHR31818">
    <property type="entry name" value="O-FUCOSYLTRANSFERASE 16"/>
    <property type="match status" value="1"/>
</dbReference>
<protein>
    <recommendedName>
        <fullName evidence="6">O-fucosyltransferase family protein</fullName>
    </recommendedName>
</protein>
<proteinExistence type="inferred from homology"/>
<accession>A0A835FHI9</accession>
<feature type="chain" id="PRO_5032758038" description="O-fucosyltransferase family protein" evidence="8">
    <location>
        <begin position="35"/>
        <end position="574"/>
    </location>
</feature>
<keyword evidence="10" id="KW-1185">Reference proteome</keyword>
<keyword evidence="8" id="KW-0732">Signal</keyword>
<feature type="compositionally biased region" description="Basic and acidic residues" evidence="7">
    <location>
        <begin position="500"/>
        <end position="509"/>
    </location>
</feature>
<keyword evidence="4" id="KW-0294">Fucose metabolism</keyword>
<evidence type="ECO:0000313" key="9">
    <source>
        <dbReference type="EMBL" id="KAF8753100.1"/>
    </source>
</evidence>
<name>A0A835FHI9_9POAL</name>
<dbReference type="CDD" id="cd11299">
    <property type="entry name" value="O-FucT_plant"/>
    <property type="match status" value="1"/>
</dbReference>
<evidence type="ECO:0000256" key="8">
    <source>
        <dbReference type="SAM" id="SignalP"/>
    </source>
</evidence>
<evidence type="ECO:0000256" key="6">
    <source>
        <dbReference type="ARBA" id="ARBA00030350"/>
    </source>
</evidence>
<dbReference type="OrthoDB" id="1882547at2759"/>
<keyword evidence="2" id="KW-0328">Glycosyltransferase</keyword>
<keyword evidence="3" id="KW-0808">Transferase</keyword>
<reference evidence="9" key="1">
    <citation type="submission" date="2020-07" db="EMBL/GenBank/DDBJ databases">
        <title>Genome sequence and genetic diversity analysis of an under-domesticated orphan crop, white fonio (Digitaria exilis).</title>
        <authorList>
            <person name="Bennetzen J.L."/>
            <person name="Chen S."/>
            <person name="Ma X."/>
            <person name="Wang X."/>
            <person name="Yssel A.E.J."/>
            <person name="Chaluvadi S.R."/>
            <person name="Johnson M."/>
            <person name="Gangashetty P."/>
            <person name="Hamidou F."/>
            <person name="Sanogo M.D."/>
            <person name="Zwaenepoel A."/>
            <person name="Wallace J."/>
            <person name="Van De Peer Y."/>
            <person name="Van Deynze A."/>
        </authorList>
    </citation>
    <scope>NUCLEOTIDE SEQUENCE</scope>
    <source>
        <tissue evidence="9">Leaves</tissue>
    </source>
</reference>
<evidence type="ECO:0000256" key="2">
    <source>
        <dbReference type="ARBA" id="ARBA00022676"/>
    </source>
</evidence>
<comment type="similarity">
    <text evidence="1">Belongs to the glycosyltransferase GT106 family.</text>
</comment>
<dbReference type="PIRSF" id="PIRSF009360">
    <property type="entry name" value="UCP009360"/>
    <property type="match status" value="1"/>
</dbReference>
<feature type="region of interest" description="Disordered" evidence="7">
    <location>
        <begin position="500"/>
        <end position="574"/>
    </location>
</feature>
<evidence type="ECO:0000313" key="10">
    <source>
        <dbReference type="Proteomes" id="UP000636709"/>
    </source>
</evidence>
<comment type="caution">
    <text evidence="9">The sequence shown here is derived from an EMBL/GenBank/DDBJ whole genome shotgun (WGS) entry which is preliminary data.</text>
</comment>
<evidence type="ECO:0000256" key="1">
    <source>
        <dbReference type="ARBA" id="ARBA00007737"/>
    </source>
</evidence>
<sequence>MVQSRRRGGNYRCPRRAALPAAALLLFLLAAVSLLYVSPPPVSDHPVLASSRRRRSAHALLNSSGGDSMEQPGRSEISRVPMNGSAVRDELWGSKLSSKFYGCSNSSSKFLDSNSTTQPDRYLMIVTSGGLNQQRTGIVDAVVAARILNATLVVPKLDQASFWKDSSNFSEIFDMDWFISSLSKDVKIVKQLPEIGGKLRAPHRMRVPRKCTERCYLNRVLPALLKKHVIRLTKFDYRLANRLQTDLQKLRCRVNYHALRFTAPIQEMGEKLIQRMRERSKYFIALHLRFEPDMLAFSGCYYGGGEEERRELGAIRKRWKGLHPNPEKGRRQGRCPLTPEEVGLMLRALGYSKDIHIYVASGEIYGGAKTLAPLKAIFPNLHTKETISSKEELAPFSKYSSRMAALDFIVCDGSDAFVANNNGNMAKILAGRRRYFGHKRTIRPNAKRLYPLFLNKGNMSWDAFSSKVHMFQKGFMGEPKELRPGRGEFHENPSTCICERTDGKAKSENDQVLDSSSDRGKAISEPAVPNYSGEELGESDDEDAPAEKEVVDAEMDEDALVGPEDPELEQILSD</sequence>
<feature type="compositionally biased region" description="Acidic residues" evidence="7">
    <location>
        <begin position="535"/>
        <end position="544"/>
    </location>
</feature>
<evidence type="ECO:0000256" key="3">
    <source>
        <dbReference type="ARBA" id="ARBA00022679"/>
    </source>
</evidence>
<dbReference type="Pfam" id="PF10250">
    <property type="entry name" value="O-FucT"/>
    <property type="match status" value="1"/>
</dbReference>
<evidence type="ECO:0000256" key="5">
    <source>
        <dbReference type="ARBA" id="ARBA00023277"/>
    </source>
</evidence>
<feature type="region of interest" description="Disordered" evidence="7">
    <location>
        <begin position="61"/>
        <end position="80"/>
    </location>
</feature>
<evidence type="ECO:0000256" key="7">
    <source>
        <dbReference type="SAM" id="MobiDB-lite"/>
    </source>
</evidence>
<dbReference type="InterPro" id="IPR024709">
    <property type="entry name" value="FucosylTrfase_pln"/>
</dbReference>
<feature type="signal peptide" evidence="8">
    <location>
        <begin position="1"/>
        <end position="34"/>
    </location>
</feature>
<keyword evidence="5" id="KW-0119">Carbohydrate metabolism</keyword>
<evidence type="ECO:0000256" key="4">
    <source>
        <dbReference type="ARBA" id="ARBA00023253"/>
    </source>
</evidence>
<dbReference type="EMBL" id="JACEFO010000910">
    <property type="protein sequence ID" value="KAF8753100.1"/>
    <property type="molecule type" value="Genomic_DNA"/>
</dbReference>
<feature type="compositionally biased region" description="Acidic residues" evidence="7">
    <location>
        <begin position="552"/>
        <end position="568"/>
    </location>
</feature>
<dbReference type="GO" id="GO:0006004">
    <property type="term" value="P:fucose metabolic process"/>
    <property type="evidence" value="ECO:0007669"/>
    <property type="project" value="UniProtKB-KW"/>
</dbReference>
<dbReference type="InterPro" id="IPR019378">
    <property type="entry name" value="GDP-Fuc_O-FucTrfase"/>
</dbReference>
<dbReference type="AlphaFoldDB" id="A0A835FHI9"/>
<dbReference type="Proteomes" id="UP000636709">
    <property type="component" value="Unassembled WGS sequence"/>
</dbReference>
<dbReference type="GO" id="GO:0016757">
    <property type="term" value="F:glycosyltransferase activity"/>
    <property type="evidence" value="ECO:0007669"/>
    <property type="project" value="UniProtKB-KW"/>
</dbReference>